<accession>A0AAT9TR84</accession>
<evidence type="ECO:0000313" key="2">
    <source>
        <dbReference type="EMBL" id="WDQ45440.1"/>
    </source>
</evidence>
<reference evidence="2" key="2">
    <citation type="journal article" date="2024" name="Heliyon">
        <title>Complete genome sequence of the novel virulent phage PMBT24 infecting Enterocloster bolteae from the human gut.</title>
        <authorList>
            <person name="Sprotte S."/>
            <person name="Brinks E."/>
            <person name="Neve H."/>
            <person name="Franz C.M.A.P."/>
        </authorList>
    </citation>
    <scope>NUCLEOTIDE SEQUENCE</scope>
</reference>
<name>A0AAT9TR84_9CAUD</name>
<feature type="coiled-coil region" evidence="1">
    <location>
        <begin position="16"/>
        <end position="44"/>
    </location>
</feature>
<reference evidence="2" key="1">
    <citation type="submission" date="2023-01" db="EMBL/GenBank/DDBJ databases">
        <authorList>
            <person name="Sprotte S."/>
            <person name="Brinks E."/>
        </authorList>
    </citation>
    <scope>NUCLEOTIDE SEQUENCE</scope>
</reference>
<sequence length="63" mass="7449">MDSNFFGIFFVDESINKKLEKRIYDKMEELQRKANKEFEEYLNQNGLESVMGIVVKKGTVKIK</sequence>
<evidence type="ECO:0000256" key="1">
    <source>
        <dbReference type="SAM" id="Coils"/>
    </source>
</evidence>
<protein>
    <submittedName>
        <fullName evidence="2">Uncharacterized protein</fullName>
    </submittedName>
</protein>
<organism evidence="2">
    <name type="scientific">Enterocloster phage PMBT24</name>
    <dbReference type="NCBI Taxonomy" id="3025413"/>
    <lineage>
        <taxon>Viruses</taxon>
        <taxon>Duplodnaviria</taxon>
        <taxon>Heunggongvirae</taxon>
        <taxon>Uroviricota</taxon>
        <taxon>Caudoviricetes</taxon>
    </lineage>
</organism>
<proteinExistence type="predicted"/>
<dbReference type="EMBL" id="OQ326496">
    <property type="protein sequence ID" value="WDQ45440.1"/>
    <property type="molecule type" value="Genomic_DNA"/>
</dbReference>
<keyword evidence="1" id="KW-0175">Coiled coil</keyword>